<feature type="transmembrane region" description="Helical" evidence="1">
    <location>
        <begin position="52"/>
        <end position="73"/>
    </location>
</feature>
<name>A0ABR9QKA6_9BACI</name>
<evidence type="ECO:0000313" key="2">
    <source>
        <dbReference type="EMBL" id="MBE4908609.1"/>
    </source>
</evidence>
<keyword evidence="1" id="KW-1133">Transmembrane helix</keyword>
<dbReference type="RefSeq" id="WP_193536452.1">
    <property type="nucleotide sequence ID" value="NZ_JADCLJ010000020.1"/>
</dbReference>
<accession>A0ABR9QKA6</accession>
<feature type="transmembrane region" description="Helical" evidence="1">
    <location>
        <begin position="12"/>
        <end position="31"/>
    </location>
</feature>
<comment type="caution">
    <text evidence="2">The sequence shown here is derived from an EMBL/GenBank/DDBJ whole genome shotgun (WGS) entry which is preliminary data.</text>
</comment>
<keyword evidence="1" id="KW-0472">Membrane</keyword>
<evidence type="ECO:0000313" key="3">
    <source>
        <dbReference type="Proteomes" id="UP001516662"/>
    </source>
</evidence>
<reference evidence="2 3" key="1">
    <citation type="submission" date="2020-10" db="EMBL/GenBank/DDBJ databases">
        <title>Bacillus sp. HD4P25, an endophyte from a halophyte.</title>
        <authorList>
            <person name="Sun J.-Q."/>
        </authorList>
    </citation>
    <scope>NUCLEOTIDE SEQUENCE [LARGE SCALE GENOMIC DNA]</scope>
    <source>
        <strain evidence="2 3">YIM 93174</strain>
    </source>
</reference>
<keyword evidence="1" id="KW-0812">Transmembrane</keyword>
<keyword evidence="3" id="KW-1185">Reference proteome</keyword>
<sequence>MLYDSITIGPFLIKNLWIVLFIAGLVSYIVMEIRIRKFPDLQPLLLNEIGNGLVICLLLYKFSIVLFRPSILFTNPQGILFFTGGIKGLVLGLLIGILYLGWQIKKNKFKVKNVFDVLGFGMLTSLTTYYLLVTFLYEQ</sequence>
<gene>
    <name evidence="2" type="ORF">IMZ08_11125</name>
</gene>
<dbReference type="EMBL" id="JADCLJ010000020">
    <property type="protein sequence ID" value="MBE4908609.1"/>
    <property type="molecule type" value="Genomic_DNA"/>
</dbReference>
<feature type="transmembrane region" description="Helical" evidence="1">
    <location>
        <begin position="114"/>
        <end position="137"/>
    </location>
</feature>
<proteinExistence type="predicted"/>
<protein>
    <submittedName>
        <fullName evidence="2">Uncharacterized protein</fullName>
    </submittedName>
</protein>
<dbReference type="Proteomes" id="UP001516662">
    <property type="component" value="Unassembled WGS sequence"/>
</dbReference>
<organism evidence="2 3">
    <name type="scientific">Litchfieldia luteola</name>
    <dbReference type="NCBI Taxonomy" id="682179"/>
    <lineage>
        <taxon>Bacteria</taxon>
        <taxon>Bacillati</taxon>
        <taxon>Bacillota</taxon>
        <taxon>Bacilli</taxon>
        <taxon>Bacillales</taxon>
        <taxon>Bacillaceae</taxon>
        <taxon>Litchfieldia</taxon>
    </lineage>
</organism>
<feature type="transmembrane region" description="Helical" evidence="1">
    <location>
        <begin position="79"/>
        <end position="102"/>
    </location>
</feature>
<evidence type="ECO:0000256" key="1">
    <source>
        <dbReference type="SAM" id="Phobius"/>
    </source>
</evidence>